<evidence type="ECO:0000259" key="3">
    <source>
        <dbReference type="Pfam" id="PF03787"/>
    </source>
</evidence>
<feature type="compositionally biased region" description="Basic and acidic residues" evidence="2">
    <location>
        <begin position="158"/>
        <end position="175"/>
    </location>
</feature>
<comment type="caution">
    <text evidence="4">The sequence shown here is derived from an EMBL/GenBank/DDBJ whole genome shotgun (WGS) entry which is preliminary data.</text>
</comment>
<reference evidence="4" key="1">
    <citation type="journal article" date="2014" name="Genome Announc.">
        <title>Draft Genome Sequence of Clostridium straminisolvens Strain JCM 21531T, Isolated from a Cellulose-Degrading Bacterial Community.</title>
        <authorList>
            <person name="Yuki M."/>
            <person name="Oshima K."/>
            <person name="Suda W."/>
            <person name="Sakamoto M."/>
            <person name="Kitamura K."/>
            <person name="Iida T."/>
            <person name="Hattori M."/>
            <person name="Ohkuma M."/>
        </authorList>
    </citation>
    <scope>NUCLEOTIDE SEQUENCE [LARGE SCALE GENOMIC DNA]</scope>
    <source>
        <strain evidence="4">JCM 21531</strain>
    </source>
</reference>
<proteinExistence type="predicted"/>
<evidence type="ECO:0000256" key="1">
    <source>
        <dbReference type="ARBA" id="ARBA00023118"/>
    </source>
</evidence>
<evidence type="ECO:0000313" key="4">
    <source>
        <dbReference type="EMBL" id="GAE90408.1"/>
    </source>
</evidence>
<dbReference type="STRING" id="1294263.JCM21531_4018"/>
<evidence type="ECO:0000313" key="5">
    <source>
        <dbReference type="Proteomes" id="UP000019109"/>
    </source>
</evidence>
<feature type="domain" description="CRISPR type III-associated protein" evidence="3">
    <location>
        <begin position="30"/>
        <end position="227"/>
    </location>
</feature>
<dbReference type="AlphaFoldDB" id="W4VCB5"/>
<dbReference type="Pfam" id="PF03787">
    <property type="entry name" value="RAMPs"/>
    <property type="match status" value="1"/>
</dbReference>
<dbReference type="GO" id="GO:0051607">
    <property type="term" value="P:defense response to virus"/>
    <property type="evidence" value="ECO:0007669"/>
    <property type="project" value="UniProtKB-KW"/>
</dbReference>
<evidence type="ECO:0000256" key="2">
    <source>
        <dbReference type="SAM" id="MobiDB-lite"/>
    </source>
</evidence>
<sequence>MYKYSVIEIRNLEPLKIGAIGRQSKYSEPSTDYIPGSTIRGAIIAQLIKSGLFNDESKNDFLLGMECYNAYPYAEGHLYLPIPMHLRVDKHEWRKIKKTMNNDGEITLADLFEVESKIGESKIKNYPEYSFVTEENGCLRGIKIAKEYRLHHSTTKNRLNEDAEKNNKENDNSRERENLFRYQAISVGQVFRGIIKYNLKIEEQMRDLFKEKRIIYLGGSKGSGYGKSEMECLSESLTDFEEVKKTLGIKLDLKDNDEKKNEENEKNEKEIKELVITCLSDCIFRDKYGQPIGELPECYFKKVTNKKAELKNKFVKTGCTEGYNTTWKARYPKETTLKAGSTLKYTFSEALNSDELKKLKEYLEEKLIGSRTQDGYGWLMVNVNYPKKMFIKEKRVTVNFNNGSNIDLDSILSEDERRATFNVLLNGMGEAKKRWLNMLCFRYFENAGNENYIDNSDERFYISDKLNTSQLKNMEDIVDKWLNCDNQEQKKLIDSEEIKFNRSYYRIDEYVSVAGQNFYQVMEYLCGRKPNNEMLESFAEKKLNTQQGKLFYFDKENKERNKEFIADLLKHGLYIKRRGGI</sequence>
<name>W4VCB5_9FIRM</name>
<accession>W4VCB5</accession>
<dbReference type="OrthoDB" id="482771at2"/>
<dbReference type="RefSeq" id="WP_038290997.1">
    <property type="nucleotide sequence ID" value="NZ_BAVR01000069.1"/>
</dbReference>
<dbReference type="InterPro" id="IPR005537">
    <property type="entry name" value="RAMP_III_fam"/>
</dbReference>
<gene>
    <name evidence="4" type="ORF">JCM21531_4018</name>
</gene>
<keyword evidence="5" id="KW-1185">Reference proteome</keyword>
<dbReference type="Proteomes" id="UP000019109">
    <property type="component" value="Unassembled WGS sequence"/>
</dbReference>
<organism evidence="4 5">
    <name type="scientific">Acetivibrio straminisolvens JCM 21531</name>
    <dbReference type="NCBI Taxonomy" id="1294263"/>
    <lineage>
        <taxon>Bacteria</taxon>
        <taxon>Bacillati</taxon>
        <taxon>Bacillota</taxon>
        <taxon>Clostridia</taxon>
        <taxon>Eubacteriales</taxon>
        <taxon>Oscillospiraceae</taxon>
        <taxon>Acetivibrio</taxon>
    </lineage>
</organism>
<protein>
    <recommendedName>
        <fullName evidence="3">CRISPR type III-associated protein domain-containing protein</fullName>
    </recommendedName>
</protein>
<dbReference type="EMBL" id="BAVR01000069">
    <property type="protein sequence ID" value="GAE90408.1"/>
    <property type="molecule type" value="Genomic_DNA"/>
</dbReference>
<feature type="region of interest" description="Disordered" evidence="2">
    <location>
        <begin position="155"/>
        <end position="175"/>
    </location>
</feature>
<keyword evidence="1" id="KW-0051">Antiviral defense</keyword>